<proteinExistence type="predicted"/>
<sequence>MPTNQRDHFHDLLPDNTDTSTSTSNTTRQSAESMAKQAVSLPPNQIVDEANREVKSKLAEEMKRAVERAEGEGEGKVKDPGEEVKEDEDGAGEKDKQGQ</sequence>
<evidence type="ECO:0008006" key="4">
    <source>
        <dbReference type="Google" id="ProtNLM"/>
    </source>
</evidence>
<name>A0ABR0EBN4_ZASCE</name>
<evidence type="ECO:0000313" key="2">
    <source>
        <dbReference type="EMBL" id="KAK4498897.1"/>
    </source>
</evidence>
<organism evidence="2 3">
    <name type="scientific">Zasmidium cellare</name>
    <name type="common">Wine cellar mold</name>
    <name type="synonym">Racodium cellare</name>
    <dbReference type="NCBI Taxonomy" id="395010"/>
    <lineage>
        <taxon>Eukaryota</taxon>
        <taxon>Fungi</taxon>
        <taxon>Dikarya</taxon>
        <taxon>Ascomycota</taxon>
        <taxon>Pezizomycotina</taxon>
        <taxon>Dothideomycetes</taxon>
        <taxon>Dothideomycetidae</taxon>
        <taxon>Mycosphaerellales</taxon>
        <taxon>Mycosphaerellaceae</taxon>
        <taxon>Zasmidium</taxon>
    </lineage>
</organism>
<evidence type="ECO:0000256" key="1">
    <source>
        <dbReference type="SAM" id="MobiDB-lite"/>
    </source>
</evidence>
<accession>A0ABR0EBN4</accession>
<comment type="caution">
    <text evidence="2">The sequence shown here is derived from an EMBL/GenBank/DDBJ whole genome shotgun (WGS) entry which is preliminary data.</text>
</comment>
<feature type="compositionally biased region" description="Basic and acidic residues" evidence="1">
    <location>
        <begin position="1"/>
        <end position="13"/>
    </location>
</feature>
<feature type="region of interest" description="Disordered" evidence="1">
    <location>
        <begin position="1"/>
        <end position="99"/>
    </location>
</feature>
<evidence type="ECO:0000313" key="3">
    <source>
        <dbReference type="Proteomes" id="UP001305779"/>
    </source>
</evidence>
<feature type="compositionally biased region" description="Low complexity" evidence="1">
    <location>
        <begin position="15"/>
        <end position="27"/>
    </location>
</feature>
<protein>
    <recommendedName>
        <fullName evidence="4">EKC/KEOPS complex subunit GON7</fullName>
    </recommendedName>
</protein>
<keyword evidence="3" id="KW-1185">Reference proteome</keyword>
<reference evidence="2 3" key="1">
    <citation type="journal article" date="2023" name="G3 (Bethesda)">
        <title>A chromosome-level genome assembly of Zasmidium syzygii isolated from banana leaves.</title>
        <authorList>
            <person name="van Westerhoven A.C."/>
            <person name="Mehrabi R."/>
            <person name="Talebi R."/>
            <person name="Steentjes M.B.F."/>
            <person name="Corcolon B."/>
            <person name="Chong P.A."/>
            <person name="Kema G.H.J."/>
            <person name="Seidl M.F."/>
        </authorList>
    </citation>
    <scope>NUCLEOTIDE SEQUENCE [LARGE SCALE GENOMIC DNA]</scope>
    <source>
        <strain evidence="2 3">P124</strain>
    </source>
</reference>
<dbReference type="EMBL" id="JAXOVC010000007">
    <property type="protein sequence ID" value="KAK4498897.1"/>
    <property type="molecule type" value="Genomic_DNA"/>
</dbReference>
<feature type="compositionally biased region" description="Basic and acidic residues" evidence="1">
    <location>
        <begin position="49"/>
        <end position="83"/>
    </location>
</feature>
<gene>
    <name evidence="2" type="ORF">PRZ48_009407</name>
</gene>
<dbReference type="Proteomes" id="UP001305779">
    <property type="component" value="Unassembled WGS sequence"/>
</dbReference>